<organism evidence="4 5">
    <name type="scientific">Acinetobacter baylyi (strain ATCC 33305 / BD413 / ADP1)</name>
    <dbReference type="NCBI Taxonomy" id="62977"/>
    <lineage>
        <taxon>Bacteria</taxon>
        <taxon>Pseudomonadati</taxon>
        <taxon>Pseudomonadota</taxon>
        <taxon>Gammaproteobacteria</taxon>
        <taxon>Moraxellales</taxon>
        <taxon>Moraxellaceae</taxon>
        <taxon>Acinetobacter</taxon>
    </lineage>
</organism>
<gene>
    <name evidence="4" type="primary">thiD</name>
    <name evidence="4" type="ordered locus">ACIAD0875</name>
</gene>
<dbReference type="GO" id="GO:0009228">
    <property type="term" value="P:thiamine biosynthetic process"/>
    <property type="evidence" value="ECO:0007669"/>
    <property type="project" value="InterPro"/>
</dbReference>
<evidence type="ECO:0000256" key="2">
    <source>
        <dbReference type="ARBA" id="ARBA00012135"/>
    </source>
</evidence>
<dbReference type="Pfam" id="PF08543">
    <property type="entry name" value="Phos_pyr_kin"/>
    <property type="match status" value="1"/>
</dbReference>
<keyword evidence="4" id="KW-0808">Transferase</keyword>
<proteinExistence type="predicted"/>
<dbReference type="eggNOG" id="COG0351">
    <property type="taxonomic scope" value="Bacteria"/>
</dbReference>
<comment type="pathway">
    <text evidence="1">Cofactor biosynthesis; thiamine diphosphate biosynthesis.</text>
</comment>
<protein>
    <recommendedName>
        <fullName evidence="2">hydroxymethylpyrimidine kinase</fullName>
        <ecNumber evidence="2">2.7.1.49</ecNumber>
    </recommendedName>
</protein>
<dbReference type="KEGG" id="aci:ACIAD0875"/>
<dbReference type="GO" id="GO:0005829">
    <property type="term" value="C:cytosol"/>
    <property type="evidence" value="ECO:0007669"/>
    <property type="project" value="TreeGrafter"/>
</dbReference>
<accession>Q6FDT4</accession>
<dbReference type="InterPro" id="IPR029056">
    <property type="entry name" value="Ribokinase-like"/>
</dbReference>
<dbReference type="SUPFAM" id="SSF53613">
    <property type="entry name" value="Ribokinase-like"/>
    <property type="match status" value="1"/>
</dbReference>
<dbReference type="CDD" id="cd01169">
    <property type="entry name" value="HMPP_kinase"/>
    <property type="match status" value="1"/>
</dbReference>
<dbReference type="Proteomes" id="UP000000430">
    <property type="component" value="Chromosome"/>
</dbReference>
<dbReference type="GeneID" id="45233336"/>
<dbReference type="RefSeq" id="WP_004922136.1">
    <property type="nucleotide sequence ID" value="NC_005966.1"/>
</dbReference>
<evidence type="ECO:0000313" key="4">
    <source>
        <dbReference type="EMBL" id="CAG67774.1"/>
    </source>
</evidence>
<dbReference type="GO" id="GO:0008972">
    <property type="term" value="F:phosphomethylpyrimidine kinase activity"/>
    <property type="evidence" value="ECO:0007669"/>
    <property type="project" value="InterPro"/>
</dbReference>
<dbReference type="PANTHER" id="PTHR20858">
    <property type="entry name" value="PHOSPHOMETHYLPYRIMIDINE KINASE"/>
    <property type="match status" value="1"/>
</dbReference>
<dbReference type="BioCyc" id="ASP62977:ACIAD_RS04040-MONOMER"/>
<evidence type="ECO:0000259" key="3">
    <source>
        <dbReference type="Pfam" id="PF08543"/>
    </source>
</evidence>
<dbReference type="InterPro" id="IPR004399">
    <property type="entry name" value="HMP/HMP-P_kinase_dom"/>
</dbReference>
<sequence length="259" mass="27470">MRPTVLCFSGLDPSGGAGLQADIESIGQSGAHAAIACTALTIQNSQQVFGFEATSKELLLAQANAVVVDLPIKCVKSGMLGTTENIAALAQFLREHPDYQYVLDPVLVANSGGSLGDQATLVKAFVELIPLATVITPNTVELRALTGLDNIEDATQKLFDMGAQAILVKGGHEATPDHIHNQLFIKGELVAESTCPRLEGEYHGSGCSLASYIAGRLALGDDLKIAVQHAEVWLFDVLKQAEMPAPNGQKIPKRFKVEV</sequence>
<reference evidence="4 5" key="1">
    <citation type="journal article" date="2004" name="Nucleic Acids Res.">
        <title>Unique features revealed by the genome sequence of Acinetobacter sp. ADP1, a versatile and naturally transformation competent bacterium.</title>
        <authorList>
            <person name="Barbe V."/>
            <person name="Vallenet D."/>
            <person name="Fonknechten N."/>
            <person name="Kreimeyer A."/>
            <person name="Oztas S."/>
            <person name="Labarre L."/>
            <person name="Cruveiller S."/>
            <person name="Robert C."/>
            <person name="Duprat S."/>
            <person name="Wincker P."/>
            <person name="Ornston L.N."/>
            <person name="Weissenbach J."/>
            <person name="Marliere P."/>
            <person name="Cohen G.N."/>
            <person name="Medigue C."/>
        </authorList>
    </citation>
    <scope>NUCLEOTIDE SEQUENCE [LARGE SCALE GENOMIC DNA]</scope>
    <source>
        <strain evidence="5">ATCC 33305 / BD413 / ADP1</strain>
    </source>
</reference>
<dbReference type="InterPro" id="IPR013749">
    <property type="entry name" value="PM/HMP-P_kinase-1"/>
</dbReference>
<dbReference type="EC" id="2.7.1.49" evidence="2"/>
<dbReference type="GO" id="GO:0008902">
    <property type="term" value="F:hydroxymethylpyrimidine kinase activity"/>
    <property type="evidence" value="ECO:0007669"/>
    <property type="project" value="UniProtKB-EC"/>
</dbReference>
<dbReference type="OrthoDB" id="9810880at2"/>
<dbReference type="AlphaFoldDB" id="Q6FDT4"/>
<dbReference type="Gene3D" id="3.40.1190.20">
    <property type="match status" value="1"/>
</dbReference>
<dbReference type="PANTHER" id="PTHR20858:SF17">
    <property type="entry name" value="HYDROXYMETHYLPYRIMIDINE_PHOSPHOMETHYLPYRIMIDINE KINASE THI20-RELATED"/>
    <property type="match status" value="1"/>
</dbReference>
<dbReference type="STRING" id="202950.GCA_001485005_02624"/>
<dbReference type="HOGENOM" id="CLU_020520_0_2_6"/>
<dbReference type="EMBL" id="CR543861">
    <property type="protein sequence ID" value="CAG67774.1"/>
    <property type="molecule type" value="Genomic_DNA"/>
</dbReference>
<dbReference type="UniPathway" id="UPA00060">
    <property type="reaction ID" value="UER00138"/>
</dbReference>
<evidence type="ECO:0000313" key="5">
    <source>
        <dbReference type="Proteomes" id="UP000000430"/>
    </source>
</evidence>
<evidence type="ECO:0000256" key="1">
    <source>
        <dbReference type="ARBA" id="ARBA00004948"/>
    </source>
</evidence>
<name>Q6FDT4_ACIAD</name>
<feature type="domain" description="Pyridoxamine kinase/Phosphomethylpyrimidine kinase" evidence="3">
    <location>
        <begin position="12"/>
        <end position="240"/>
    </location>
</feature>
<dbReference type="GO" id="GO:0009229">
    <property type="term" value="P:thiamine diphosphate biosynthetic process"/>
    <property type="evidence" value="ECO:0007669"/>
    <property type="project" value="UniProtKB-UniPathway"/>
</dbReference>